<dbReference type="Gene3D" id="3.90.550.10">
    <property type="entry name" value="Spore Coat Polysaccharide Biosynthesis Protein SpsA, Chain A"/>
    <property type="match status" value="1"/>
</dbReference>
<dbReference type="Proteomes" id="UP000051061">
    <property type="component" value="Unassembled WGS sequence"/>
</dbReference>
<accession>A0A9D5DQ22</accession>
<dbReference type="PROSITE" id="PS01295">
    <property type="entry name" value="ISPD"/>
    <property type="match status" value="1"/>
</dbReference>
<keyword evidence="1 5" id="KW-0808">Transferase</keyword>
<feature type="binding site" evidence="5">
    <location>
        <begin position="81"/>
        <end position="87"/>
    </location>
    <ligand>
        <name>CTP</name>
        <dbReference type="ChEBI" id="CHEBI:37563"/>
    </ligand>
</feature>
<keyword evidence="7" id="KW-1185">Reference proteome</keyword>
<feature type="site" description="Positions ribitol 5-phosphate for the nucleophilic attack" evidence="5">
    <location>
        <position position="160"/>
    </location>
</feature>
<evidence type="ECO:0000256" key="1">
    <source>
        <dbReference type="ARBA" id="ARBA00022679"/>
    </source>
</evidence>
<dbReference type="Pfam" id="PF01128">
    <property type="entry name" value="IspD"/>
    <property type="match status" value="1"/>
</dbReference>
<dbReference type="HAMAP" id="MF_02068">
    <property type="entry name" value="TarI"/>
    <property type="match status" value="1"/>
</dbReference>
<protein>
    <recommendedName>
        <fullName evidence="5">Ribitol-5-phosphate cytidylyltransferase</fullName>
        <ecNumber evidence="5">2.7.7.40</ecNumber>
    </recommendedName>
</protein>
<comment type="catalytic activity">
    <reaction evidence="5">
        <text>D-ribitol 5-phosphate + CTP + H(+) = CDP-L-ribitol + diphosphate</text>
        <dbReference type="Rhea" id="RHEA:12456"/>
        <dbReference type="ChEBI" id="CHEBI:15378"/>
        <dbReference type="ChEBI" id="CHEBI:33019"/>
        <dbReference type="ChEBI" id="CHEBI:37563"/>
        <dbReference type="ChEBI" id="CHEBI:57608"/>
        <dbReference type="ChEBI" id="CHEBI:57695"/>
        <dbReference type="EC" id="2.7.7.40"/>
    </reaction>
</comment>
<dbReference type="EC" id="2.7.7.40" evidence="5"/>
<evidence type="ECO:0000313" key="6">
    <source>
        <dbReference type="EMBL" id="KQL57045.1"/>
    </source>
</evidence>
<evidence type="ECO:0000256" key="5">
    <source>
        <dbReference type="HAMAP-Rule" id="MF_02068"/>
    </source>
</evidence>
<dbReference type="EMBL" id="LJJD01000021">
    <property type="protein sequence ID" value="KQL57045.1"/>
    <property type="molecule type" value="Genomic_DNA"/>
</dbReference>
<proteinExistence type="inferred from homology"/>
<feature type="site" description="Transition state stabilizer" evidence="5">
    <location>
        <position position="14"/>
    </location>
</feature>
<dbReference type="InterPro" id="IPR018294">
    <property type="entry name" value="ISPD_synthase_CS"/>
</dbReference>
<evidence type="ECO:0000256" key="2">
    <source>
        <dbReference type="ARBA" id="ARBA00022695"/>
    </source>
</evidence>
<dbReference type="PANTHER" id="PTHR32125">
    <property type="entry name" value="2-C-METHYL-D-ERYTHRITOL 4-PHOSPHATE CYTIDYLYLTRANSFERASE, CHLOROPLASTIC"/>
    <property type="match status" value="1"/>
</dbReference>
<evidence type="ECO:0000256" key="3">
    <source>
        <dbReference type="ARBA" id="ARBA00022944"/>
    </source>
</evidence>
<dbReference type="GO" id="GO:0047349">
    <property type="term" value="F:D-ribitol-5-phosphate cytidylyltransferase activity"/>
    <property type="evidence" value="ECO:0007669"/>
    <property type="project" value="UniProtKB-UniRule"/>
</dbReference>
<dbReference type="InterPro" id="IPR029044">
    <property type="entry name" value="Nucleotide-diphossugar_trans"/>
</dbReference>
<keyword evidence="4 5" id="KW-0961">Cell wall biogenesis/degradation</keyword>
<feature type="site" description="Positions ribitol 5-phosphate for the nucleophilic attack" evidence="5">
    <location>
        <position position="217"/>
    </location>
</feature>
<sequence length="245" mass="27851">MIYAAILAGGQGTRMGNTKLPKQFLNLNKTPIIIHTIEKFILNTRFDKILVVVPEKWMTYTKDIINQHIPSNDVVEVIKGGQTRNETIMSAIHHIENVNGINDDDIIVTHDSVRPFLTHRIIEENINETLEYGAVDTVIEAVDTIVESKDDFFISNIPVRDEMYQGQTPQSFNINAVKKAYDDLSENERNILSDAAKIMLLKGQKVRLVRGEVFNIKVTTPYDLKVAEAIIRDSEITKIDLEEEM</sequence>
<dbReference type="AlphaFoldDB" id="A0A9D5DQ22"/>
<dbReference type="CDD" id="cd02516">
    <property type="entry name" value="CDP-ME_synthetase"/>
    <property type="match status" value="1"/>
</dbReference>
<dbReference type="InterPro" id="IPR050088">
    <property type="entry name" value="IspD/TarI_cytidylyltransf_bact"/>
</dbReference>
<dbReference type="GO" id="GO:0050518">
    <property type="term" value="F:2-C-methyl-D-erythritol 4-phosphate cytidylyltransferase activity"/>
    <property type="evidence" value="ECO:0007669"/>
    <property type="project" value="TreeGrafter"/>
</dbReference>
<dbReference type="GO" id="GO:0008299">
    <property type="term" value="P:isoprenoid biosynthetic process"/>
    <property type="evidence" value="ECO:0007669"/>
    <property type="project" value="InterPro"/>
</dbReference>
<comment type="similarity">
    <text evidence="5">Belongs to the IspD/TarI cytidylyltransferase family. TarI subfamily.</text>
</comment>
<dbReference type="FunFam" id="3.90.550.10:FF:000003">
    <property type="entry name" value="2-C-methyl-D-erythritol 4-phosphate cytidylyltransferase"/>
    <property type="match status" value="1"/>
</dbReference>
<gene>
    <name evidence="5" type="primary">tarI</name>
    <name evidence="6" type="ORF">AN965_10225</name>
</gene>
<reference evidence="6 7" key="1">
    <citation type="submission" date="2015-09" db="EMBL/GenBank/DDBJ databases">
        <title>Genome sequencing project for genomic taxonomy and phylogenomics of Bacillus-like bacteria.</title>
        <authorList>
            <person name="Liu B."/>
            <person name="Wang J."/>
            <person name="Zhu Y."/>
            <person name="Liu G."/>
            <person name="Chen Q."/>
            <person name="Chen Z."/>
            <person name="Lan J."/>
            <person name="Che J."/>
            <person name="Ge C."/>
            <person name="Shi H."/>
            <person name="Pan Z."/>
            <person name="Liu X."/>
        </authorList>
    </citation>
    <scope>NUCLEOTIDE SEQUENCE [LARGE SCALE GENOMIC DNA]</scope>
    <source>
        <strain evidence="6 7">DSM 19153</strain>
    </source>
</reference>
<dbReference type="InterPro" id="IPR034683">
    <property type="entry name" value="IspD/TarI"/>
</dbReference>
<comment type="caution">
    <text evidence="6">The sequence shown here is derived from an EMBL/GenBank/DDBJ whole genome shotgun (WGS) entry which is preliminary data.</text>
</comment>
<comment type="function">
    <text evidence="5">Catalyzes the transfer of the cytidylyl group of CTP to D-ribitol 5-phosphate.</text>
</comment>
<organism evidence="6 7">
    <name type="scientific">Alkalicoccobacillus plakortidis</name>
    <dbReference type="NCBI Taxonomy" id="444060"/>
    <lineage>
        <taxon>Bacteria</taxon>
        <taxon>Bacillati</taxon>
        <taxon>Bacillota</taxon>
        <taxon>Bacilli</taxon>
        <taxon>Bacillales</taxon>
        <taxon>Bacillaceae</taxon>
        <taxon>Alkalicoccobacillus</taxon>
    </lineage>
</organism>
<dbReference type="NCBIfam" id="NF001183">
    <property type="entry name" value="PRK00155.1-3"/>
    <property type="match status" value="1"/>
</dbReference>
<feature type="site" description="Transition state stabilizer" evidence="5">
    <location>
        <position position="22"/>
    </location>
</feature>
<name>A0A9D5DQ22_9BACI</name>
<dbReference type="GO" id="GO:1902012">
    <property type="term" value="P:poly(ribitol phosphate) teichoic acid biosynthetic process"/>
    <property type="evidence" value="ECO:0007669"/>
    <property type="project" value="UniProtKB-UniRule"/>
</dbReference>
<dbReference type="SUPFAM" id="SSF53448">
    <property type="entry name" value="Nucleotide-diphospho-sugar transferases"/>
    <property type="match status" value="1"/>
</dbReference>
<evidence type="ECO:0000313" key="7">
    <source>
        <dbReference type="Proteomes" id="UP000051061"/>
    </source>
</evidence>
<keyword evidence="3 5" id="KW-0777">Teichoic acid biosynthesis</keyword>
<dbReference type="PANTHER" id="PTHR32125:SF8">
    <property type="entry name" value="RIBITOL-5-PHOSPHATE CYTIDYLYLTRANSFERASE"/>
    <property type="match status" value="1"/>
</dbReference>
<dbReference type="InterPro" id="IPR034709">
    <property type="entry name" value="TarI"/>
</dbReference>
<dbReference type="GO" id="GO:0071555">
    <property type="term" value="P:cell wall organization"/>
    <property type="evidence" value="ECO:0007669"/>
    <property type="project" value="UniProtKB-KW"/>
</dbReference>
<feature type="binding site" evidence="5">
    <location>
        <position position="112"/>
    </location>
    <ligand>
        <name>CTP</name>
        <dbReference type="ChEBI" id="CHEBI:37563"/>
    </ligand>
</feature>
<feature type="binding site" evidence="5">
    <location>
        <begin position="7"/>
        <end position="10"/>
    </location>
    <ligand>
        <name>CTP</name>
        <dbReference type="ChEBI" id="CHEBI:37563"/>
    </ligand>
</feature>
<comment type="pathway">
    <text evidence="5">Cell wall biogenesis; poly(ribitol phosphate) teichoic acid biosynthesis.</text>
</comment>
<keyword evidence="2 5" id="KW-0548">Nucleotidyltransferase</keyword>
<evidence type="ECO:0000256" key="4">
    <source>
        <dbReference type="ARBA" id="ARBA00023316"/>
    </source>
</evidence>